<name>A0AAD5C3X9_AMBAR</name>
<dbReference type="Proteomes" id="UP001206925">
    <property type="component" value="Unassembled WGS sequence"/>
</dbReference>
<sequence>IISQTSVLKTFLKHYNQAAREKIDLTKPQSVILQRGMVPSLFSSNSEYGYSFSATRQTFIFLLSFEYNQAYQRRRASPLHFSLLNPEYSKEKEWRKRLFLHRNCLITASVSPFEIYSVDDNSEFRVRVPMTHIRPWSLLSFRYIADDHRLHSTCPSLIVYINCQTSWSKV</sequence>
<evidence type="ECO:0000313" key="1">
    <source>
        <dbReference type="EMBL" id="KAI7734647.1"/>
    </source>
</evidence>
<proteinExistence type="predicted"/>
<dbReference type="EMBL" id="JAMZMK010009675">
    <property type="protein sequence ID" value="KAI7734647.1"/>
    <property type="molecule type" value="Genomic_DNA"/>
</dbReference>
<organism evidence="1 2">
    <name type="scientific">Ambrosia artemisiifolia</name>
    <name type="common">Common ragweed</name>
    <dbReference type="NCBI Taxonomy" id="4212"/>
    <lineage>
        <taxon>Eukaryota</taxon>
        <taxon>Viridiplantae</taxon>
        <taxon>Streptophyta</taxon>
        <taxon>Embryophyta</taxon>
        <taxon>Tracheophyta</taxon>
        <taxon>Spermatophyta</taxon>
        <taxon>Magnoliopsida</taxon>
        <taxon>eudicotyledons</taxon>
        <taxon>Gunneridae</taxon>
        <taxon>Pentapetalae</taxon>
        <taxon>asterids</taxon>
        <taxon>campanulids</taxon>
        <taxon>Asterales</taxon>
        <taxon>Asteraceae</taxon>
        <taxon>Asteroideae</taxon>
        <taxon>Heliantheae alliance</taxon>
        <taxon>Heliantheae</taxon>
        <taxon>Ambrosia</taxon>
    </lineage>
</organism>
<evidence type="ECO:0000313" key="2">
    <source>
        <dbReference type="Proteomes" id="UP001206925"/>
    </source>
</evidence>
<reference evidence="1" key="1">
    <citation type="submission" date="2022-06" db="EMBL/GenBank/DDBJ databases">
        <title>Uncovering the hologenomic basis of an extraordinary plant invasion.</title>
        <authorList>
            <person name="Bieker V.C."/>
            <person name="Martin M.D."/>
            <person name="Gilbert T."/>
            <person name="Hodgins K."/>
            <person name="Battlay P."/>
            <person name="Petersen B."/>
            <person name="Wilson J."/>
        </authorList>
    </citation>
    <scope>NUCLEOTIDE SEQUENCE</scope>
    <source>
        <strain evidence="1">AA19_3_7</strain>
        <tissue evidence="1">Leaf</tissue>
    </source>
</reference>
<accession>A0AAD5C3X9</accession>
<keyword evidence="2" id="KW-1185">Reference proteome</keyword>
<comment type="caution">
    <text evidence="1">The sequence shown here is derived from an EMBL/GenBank/DDBJ whole genome shotgun (WGS) entry which is preliminary data.</text>
</comment>
<dbReference type="AlphaFoldDB" id="A0AAD5C3X9"/>
<gene>
    <name evidence="1" type="ORF">M8C21_026335</name>
</gene>
<feature type="non-terminal residue" evidence="1">
    <location>
        <position position="170"/>
    </location>
</feature>
<protein>
    <submittedName>
        <fullName evidence="1">Uncharacterized protein</fullName>
    </submittedName>
</protein>